<feature type="modified residue" description="N6-(pyridoxal phosphate)lysine" evidence="3">
    <location>
        <position position="201"/>
    </location>
</feature>
<dbReference type="FunCoup" id="A0A4R2PWG0">
    <property type="interactions" value="520"/>
</dbReference>
<dbReference type="PANTHER" id="PTHR30244:SF34">
    <property type="entry name" value="DTDP-4-AMINO-4,6-DIDEOXYGALACTOSE TRANSAMINASE"/>
    <property type="match status" value="1"/>
</dbReference>
<name>A0A4R2PWG0_RHOSA</name>
<evidence type="ECO:0000256" key="4">
    <source>
        <dbReference type="RuleBase" id="RU004508"/>
    </source>
</evidence>
<evidence type="ECO:0000256" key="2">
    <source>
        <dbReference type="PIRSR" id="PIRSR000390-1"/>
    </source>
</evidence>
<sequence length="396" mass="41515">MAPSPLSDPPAAAAAVDPIPYGRQSIGPEDRDAVAQAVGQALLTTGPTVQAFEDAFTGFLAPGRDDLHGVACATGTAALHLMMAALDLGPGDQVIVPALTFAATANAALYVGAEPVFADVDARTLLIDPTSAARLIGPRTKALVGVDYAGQPCDWDALAALADAHKLHLLADGCHAPGAAHRGRPVGTLAKATSFSFHPVKHITTGEGGMVTTTDAALAERLRHLRHHAMARHDADNPFRYDVTALGFNYRLSDINCALGLAQVARLPQWLDQRRALAARYDAALAGIEGVSPLARRDDTSHAYHLYVIRTDGALAAKRDALAAALRARGIGTAVHYPPLTQTTFYRERLGTRRGDCPAADRAYETILSIPLYPGLTDAQADRVVAAIAEAAAALS</sequence>
<feature type="active site" description="Proton acceptor" evidence="2">
    <location>
        <position position="201"/>
    </location>
</feature>
<accession>A0A4R2PWG0</accession>
<protein>
    <submittedName>
        <fullName evidence="5">dTDP-4-amino-4,6-dideoxygalactose transaminase</fullName>
    </submittedName>
</protein>
<dbReference type="GO" id="GO:0000271">
    <property type="term" value="P:polysaccharide biosynthetic process"/>
    <property type="evidence" value="ECO:0007669"/>
    <property type="project" value="TreeGrafter"/>
</dbReference>
<dbReference type="PIRSF" id="PIRSF000390">
    <property type="entry name" value="PLP_StrS"/>
    <property type="match status" value="1"/>
</dbReference>
<proteinExistence type="inferred from homology"/>
<dbReference type="Pfam" id="PF01041">
    <property type="entry name" value="DegT_DnrJ_EryC1"/>
    <property type="match status" value="1"/>
</dbReference>
<evidence type="ECO:0000256" key="1">
    <source>
        <dbReference type="ARBA" id="ARBA00037999"/>
    </source>
</evidence>
<comment type="similarity">
    <text evidence="1 4">Belongs to the DegT/DnrJ/EryC1 family.</text>
</comment>
<dbReference type="RefSeq" id="WP_132706951.1">
    <property type="nucleotide sequence ID" value="NZ_JACIGF010000001.1"/>
</dbReference>
<evidence type="ECO:0000313" key="5">
    <source>
        <dbReference type="EMBL" id="TCP38491.1"/>
    </source>
</evidence>
<dbReference type="Proteomes" id="UP000295399">
    <property type="component" value="Unassembled WGS sequence"/>
</dbReference>
<keyword evidence="6" id="KW-1185">Reference proteome</keyword>
<dbReference type="EMBL" id="SLXO01000001">
    <property type="protein sequence ID" value="TCP38491.1"/>
    <property type="molecule type" value="Genomic_DNA"/>
</dbReference>
<dbReference type="InterPro" id="IPR015424">
    <property type="entry name" value="PyrdxlP-dep_Trfase"/>
</dbReference>
<organism evidence="5 6">
    <name type="scientific">Rhodothalassium salexigens DSM 2132</name>
    <dbReference type="NCBI Taxonomy" id="1188247"/>
    <lineage>
        <taxon>Bacteria</taxon>
        <taxon>Pseudomonadati</taxon>
        <taxon>Pseudomonadota</taxon>
        <taxon>Alphaproteobacteria</taxon>
        <taxon>Rhodothalassiales</taxon>
        <taxon>Rhodothalassiaceae</taxon>
        <taxon>Rhodothalassium</taxon>
    </lineage>
</organism>
<reference evidence="5 6" key="1">
    <citation type="submission" date="2019-03" db="EMBL/GenBank/DDBJ databases">
        <title>Genomic Encyclopedia of Type Strains, Phase IV (KMG-IV): sequencing the most valuable type-strain genomes for metagenomic binning, comparative biology and taxonomic classification.</title>
        <authorList>
            <person name="Goeker M."/>
        </authorList>
    </citation>
    <scope>NUCLEOTIDE SEQUENCE [LARGE SCALE GENOMIC DNA]</scope>
    <source>
        <strain evidence="5 6">DSM 2132</strain>
    </source>
</reference>
<dbReference type="AlphaFoldDB" id="A0A4R2PWG0"/>
<dbReference type="InterPro" id="IPR000653">
    <property type="entry name" value="DegT/StrS_aminotransferase"/>
</dbReference>
<dbReference type="CDD" id="cd00616">
    <property type="entry name" value="AHBA_syn"/>
    <property type="match status" value="1"/>
</dbReference>
<dbReference type="SUPFAM" id="SSF53383">
    <property type="entry name" value="PLP-dependent transferases"/>
    <property type="match status" value="1"/>
</dbReference>
<dbReference type="InterPro" id="IPR015422">
    <property type="entry name" value="PyrdxlP-dep_Trfase_small"/>
</dbReference>
<dbReference type="GO" id="GO:0008483">
    <property type="term" value="F:transaminase activity"/>
    <property type="evidence" value="ECO:0007669"/>
    <property type="project" value="TreeGrafter"/>
</dbReference>
<dbReference type="InterPro" id="IPR015421">
    <property type="entry name" value="PyrdxlP-dep_Trfase_major"/>
</dbReference>
<evidence type="ECO:0000313" key="6">
    <source>
        <dbReference type="Proteomes" id="UP000295399"/>
    </source>
</evidence>
<dbReference type="Gene3D" id="3.40.640.10">
    <property type="entry name" value="Type I PLP-dependent aspartate aminotransferase-like (Major domain)"/>
    <property type="match status" value="1"/>
</dbReference>
<evidence type="ECO:0000256" key="3">
    <source>
        <dbReference type="PIRSR" id="PIRSR000390-2"/>
    </source>
</evidence>
<dbReference type="OrthoDB" id="9768668at2"/>
<dbReference type="GO" id="GO:0030170">
    <property type="term" value="F:pyridoxal phosphate binding"/>
    <property type="evidence" value="ECO:0007669"/>
    <property type="project" value="TreeGrafter"/>
</dbReference>
<dbReference type="PANTHER" id="PTHR30244">
    <property type="entry name" value="TRANSAMINASE"/>
    <property type="match status" value="1"/>
</dbReference>
<keyword evidence="3 4" id="KW-0663">Pyridoxal phosphate</keyword>
<gene>
    <name evidence="5" type="ORF">EV659_101395</name>
</gene>
<dbReference type="InParanoid" id="A0A4R2PWG0"/>
<dbReference type="Gene3D" id="3.90.1150.10">
    <property type="entry name" value="Aspartate Aminotransferase, domain 1"/>
    <property type="match status" value="1"/>
</dbReference>
<comment type="caution">
    <text evidence="5">The sequence shown here is derived from an EMBL/GenBank/DDBJ whole genome shotgun (WGS) entry which is preliminary data.</text>
</comment>